<dbReference type="EMBL" id="SKBQ01000109">
    <property type="protein sequence ID" value="TPX18767.1"/>
    <property type="molecule type" value="Genomic_DNA"/>
</dbReference>
<dbReference type="InParanoid" id="A0A507BFT0"/>
<keyword evidence="2" id="KW-1185">Reference proteome</keyword>
<accession>A0A507BFT0</accession>
<dbReference type="Gene3D" id="3.40.50.720">
    <property type="entry name" value="NAD(P)-binding Rossmann-like Domain"/>
    <property type="match status" value="1"/>
</dbReference>
<gene>
    <name evidence="1" type="ORF">E0L32_011516</name>
</gene>
<evidence type="ECO:0000313" key="1">
    <source>
        <dbReference type="EMBL" id="TPX18767.1"/>
    </source>
</evidence>
<dbReference type="Proteomes" id="UP000319257">
    <property type="component" value="Unassembled WGS sequence"/>
</dbReference>
<dbReference type="RefSeq" id="XP_031000478.1">
    <property type="nucleotide sequence ID" value="XM_031134254.1"/>
</dbReference>
<dbReference type="InterPro" id="IPR036291">
    <property type="entry name" value="NAD(P)-bd_dom_sf"/>
</dbReference>
<comment type="caution">
    <text evidence="1">The sequence shown here is derived from an EMBL/GenBank/DDBJ whole genome shotgun (WGS) entry which is preliminary data.</text>
</comment>
<organism evidence="1 2">
    <name type="scientific">Thyridium curvatum</name>
    <dbReference type="NCBI Taxonomy" id="1093900"/>
    <lineage>
        <taxon>Eukaryota</taxon>
        <taxon>Fungi</taxon>
        <taxon>Dikarya</taxon>
        <taxon>Ascomycota</taxon>
        <taxon>Pezizomycotina</taxon>
        <taxon>Sordariomycetes</taxon>
        <taxon>Sordariomycetidae</taxon>
        <taxon>Thyridiales</taxon>
        <taxon>Thyridiaceae</taxon>
        <taxon>Thyridium</taxon>
    </lineage>
</organism>
<sequence length="90" mass="9419">MASFDPEDTSLRLNYLRGAVVVVITGSADGMGREAEKAARLAAEFSDRVAFVPMGICSHADTLSLFKKAVSLGGGIDHVITNGAIMEHPG</sequence>
<dbReference type="GeneID" id="41978963"/>
<dbReference type="SUPFAM" id="SSF51735">
    <property type="entry name" value="NAD(P)-binding Rossmann-fold domains"/>
    <property type="match status" value="1"/>
</dbReference>
<dbReference type="AlphaFoldDB" id="A0A507BFT0"/>
<reference evidence="1 2" key="1">
    <citation type="submission" date="2019-06" db="EMBL/GenBank/DDBJ databases">
        <title>Draft genome sequence of the filamentous fungus Phialemoniopsis curvata isolated from diesel fuel.</title>
        <authorList>
            <person name="Varaljay V.A."/>
            <person name="Lyon W.J."/>
            <person name="Crouch A.L."/>
            <person name="Drake C.E."/>
            <person name="Hollomon J.M."/>
            <person name="Nadeau L.J."/>
            <person name="Nunn H.S."/>
            <person name="Stevenson B.S."/>
            <person name="Bojanowski C.L."/>
            <person name="Crookes-Goodson W.J."/>
        </authorList>
    </citation>
    <scope>NUCLEOTIDE SEQUENCE [LARGE SCALE GENOMIC DNA]</scope>
    <source>
        <strain evidence="1 2">D216</strain>
    </source>
</reference>
<evidence type="ECO:0000313" key="2">
    <source>
        <dbReference type="Proteomes" id="UP000319257"/>
    </source>
</evidence>
<name>A0A507BFT0_9PEZI</name>
<protein>
    <submittedName>
        <fullName evidence="1">Uncharacterized protein</fullName>
    </submittedName>
</protein>
<proteinExistence type="predicted"/>